<feature type="region of interest" description="Disordered" evidence="1">
    <location>
        <begin position="125"/>
        <end position="175"/>
    </location>
</feature>
<gene>
    <name evidence="3" type="ORF">NYPRO_LOCUS13471</name>
</gene>
<dbReference type="InterPro" id="IPR050914">
    <property type="entry name" value="snRNP_SmB/NAA38-like"/>
</dbReference>
<dbReference type="GO" id="GO:0005685">
    <property type="term" value="C:U1 snRNP"/>
    <property type="evidence" value="ECO:0007669"/>
    <property type="project" value="TreeGrafter"/>
</dbReference>
<dbReference type="GO" id="GO:0071013">
    <property type="term" value="C:catalytic step 2 spliceosome"/>
    <property type="evidence" value="ECO:0007669"/>
    <property type="project" value="TreeGrafter"/>
</dbReference>
<evidence type="ECO:0000313" key="3">
    <source>
        <dbReference type="EMBL" id="CAD7680679.1"/>
    </source>
</evidence>
<protein>
    <submittedName>
        <fullName evidence="3">(raccoon dog) hypothetical protein</fullName>
    </submittedName>
</protein>
<dbReference type="Pfam" id="PF01423">
    <property type="entry name" value="LSM"/>
    <property type="match status" value="1"/>
</dbReference>
<dbReference type="InterPro" id="IPR001163">
    <property type="entry name" value="Sm_dom_euk/arc"/>
</dbReference>
<dbReference type="InterPro" id="IPR010920">
    <property type="entry name" value="LSM_dom_sf"/>
</dbReference>
<dbReference type="GO" id="GO:0046540">
    <property type="term" value="C:U4/U6 x U5 tri-snRNP complex"/>
    <property type="evidence" value="ECO:0007669"/>
    <property type="project" value="TreeGrafter"/>
</dbReference>
<evidence type="ECO:0000313" key="4">
    <source>
        <dbReference type="Proteomes" id="UP000645828"/>
    </source>
</evidence>
<dbReference type="SMART" id="SM00651">
    <property type="entry name" value="Sm"/>
    <property type="match status" value="1"/>
</dbReference>
<dbReference type="GO" id="GO:0071004">
    <property type="term" value="C:U2-type prespliceosome"/>
    <property type="evidence" value="ECO:0007669"/>
    <property type="project" value="TreeGrafter"/>
</dbReference>
<feature type="compositionally biased region" description="Pro residues" evidence="1">
    <location>
        <begin position="154"/>
        <end position="175"/>
    </location>
</feature>
<evidence type="ECO:0000259" key="2">
    <source>
        <dbReference type="SMART" id="SM00651"/>
    </source>
</evidence>
<reference evidence="3" key="1">
    <citation type="submission" date="2020-12" db="EMBL/GenBank/DDBJ databases">
        <authorList>
            <consortium name="Molecular Ecology Group"/>
        </authorList>
    </citation>
    <scope>NUCLEOTIDE SEQUENCE</scope>
    <source>
        <strain evidence="3">TBG_1078</strain>
    </source>
</reference>
<dbReference type="GO" id="GO:0005687">
    <property type="term" value="C:U4 snRNP"/>
    <property type="evidence" value="ECO:0007669"/>
    <property type="project" value="TreeGrafter"/>
</dbReference>
<dbReference type="GO" id="GO:0005686">
    <property type="term" value="C:U2 snRNP"/>
    <property type="evidence" value="ECO:0007669"/>
    <property type="project" value="TreeGrafter"/>
</dbReference>
<dbReference type="GO" id="GO:0005737">
    <property type="term" value="C:cytoplasm"/>
    <property type="evidence" value="ECO:0007669"/>
    <property type="project" value="TreeGrafter"/>
</dbReference>
<organism evidence="3 4">
    <name type="scientific">Nyctereutes procyonoides</name>
    <name type="common">Raccoon dog</name>
    <name type="synonym">Canis procyonoides</name>
    <dbReference type="NCBI Taxonomy" id="34880"/>
    <lineage>
        <taxon>Eukaryota</taxon>
        <taxon>Metazoa</taxon>
        <taxon>Chordata</taxon>
        <taxon>Craniata</taxon>
        <taxon>Vertebrata</taxon>
        <taxon>Euteleostomi</taxon>
        <taxon>Mammalia</taxon>
        <taxon>Eutheria</taxon>
        <taxon>Laurasiatheria</taxon>
        <taxon>Carnivora</taxon>
        <taxon>Caniformia</taxon>
        <taxon>Canidae</taxon>
        <taxon>Nyctereutes</taxon>
    </lineage>
</organism>
<dbReference type="SUPFAM" id="SSF50182">
    <property type="entry name" value="Sm-like ribonucleoproteins"/>
    <property type="match status" value="1"/>
</dbReference>
<dbReference type="EMBL" id="CAJHUB010000749">
    <property type="protein sequence ID" value="CAD7680679.1"/>
    <property type="molecule type" value="Genomic_DNA"/>
</dbReference>
<dbReference type="PANTHER" id="PTHR10701:SF24">
    <property type="entry name" value="SMALL NUCLEAR RIBONUCLEOPROTEIN-ASSOCIATED PROTEIN N"/>
    <property type="match status" value="1"/>
</dbReference>
<dbReference type="GO" id="GO:0005682">
    <property type="term" value="C:U5 snRNP"/>
    <property type="evidence" value="ECO:0007669"/>
    <property type="project" value="TreeGrafter"/>
</dbReference>
<keyword evidence="4" id="KW-1185">Reference proteome</keyword>
<name>A0A811Z1T7_NYCPR</name>
<dbReference type="AlphaFoldDB" id="A0A811Z1T7"/>
<dbReference type="GO" id="GO:0070990">
    <property type="term" value="F:snRNP binding"/>
    <property type="evidence" value="ECO:0007669"/>
    <property type="project" value="TreeGrafter"/>
</dbReference>
<proteinExistence type="predicted"/>
<accession>A0A811Z1T7</accession>
<evidence type="ECO:0000256" key="1">
    <source>
        <dbReference type="SAM" id="MobiDB-lite"/>
    </source>
</evidence>
<sequence length="175" mass="18269">MTTMSVGKSSKLVRHTDHRMRCILQDGHIFTGTHMAFNKNMNYPLWTIVKQPECEEKWLWGLVLLPGENVVSMTVPLAGAAGGLGVGKTAGREVPAGVPIPQAPTGLADPVQGVGGGTTAAALTAAPASSQGTPPIPPASPCSRDTNRGMPPLRMRPPLPGIRGPLPPGMHPPRP</sequence>
<dbReference type="PANTHER" id="PTHR10701">
    <property type="entry name" value="SMALL NUCLEAR RIBONUCLEOPROTEIN-ASSOCIATED PROTEIN B AND N"/>
    <property type="match status" value="1"/>
</dbReference>
<dbReference type="Gene3D" id="2.30.30.100">
    <property type="match status" value="1"/>
</dbReference>
<comment type="caution">
    <text evidence="3">The sequence shown here is derived from an EMBL/GenBank/DDBJ whole genome shotgun (WGS) entry which is preliminary data.</text>
</comment>
<feature type="domain" description="Sm" evidence="2">
    <location>
        <begin position="10"/>
        <end position="75"/>
    </location>
</feature>
<dbReference type="Proteomes" id="UP000645828">
    <property type="component" value="Unassembled WGS sequence"/>
</dbReference>
<dbReference type="GO" id="GO:0000398">
    <property type="term" value="P:mRNA splicing, via spliceosome"/>
    <property type="evidence" value="ECO:0007669"/>
    <property type="project" value="TreeGrafter"/>
</dbReference>